<dbReference type="PROSITE" id="PS50097">
    <property type="entry name" value="BTB"/>
    <property type="match status" value="1"/>
</dbReference>
<dbReference type="SMART" id="SM00597">
    <property type="entry name" value="ZnF_TTF"/>
    <property type="match status" value="1"/>
</dbReference>
<dbReference type="GO" id="GO:0006357">
    <property type="term" value="P:regulation of transcription by RNA polymerase II"/>
    <property type="evidence" value="ECO:0007669"/>
    <property type="project" value="TreeGrafter"/>
</dbReference>
<sequence length="704" mass="79145">MKDSIMQTTTPSASDSSEGNGDRQLNSSRRPPAVAVDDSGEKFSFKLLLQVLNSMSSPPAMPNYNNRYPALNGYPQINGVDPAEPIDCRKLQSHRRNSTDTGTMDQQYCLRWNNHQSNLTTVLRTLLEDEKLCDVTLACDNGIVKAHQAILSACSPYFEQIFVENKHPHPIIYLRDVEVSEMRALLNFMYQGEVNVGQHNLQNFLKTAESLKVRGLTESSADRYATESEKSRAERSRVDSRDGRDSAPPTSVTNNNTINSNNNNTNNNNNNTLHHPLQRDKELREREELRERDRREAHRELQRERELQARDHQRSASAELLTPMTDDCRYSPSDDRDLTVESKKKRKISTCDNSLPSTPSLMNDRPGGYESQASSHSSIKLSPKPDDDFKVSSPAAMHSLSGPIKQEYSDLPSRHHPLHPELLPKNVWGSESASSPSSSANKAIATSSSISSQPSPSTSAGGKPMTTTSTAQTLITAIKEESTSPTTQDHHNKHQQLLSSLAELQHLKQQQQQSSVQNQLQLAQSTISIISNAAAATPNFTSWSSPSNLHRYLLQQQQQQQQPSRGSTSASATAEESLLEEMNRPPPVHTKPQTPRQTSRAGRDPSTTSSSRKGGRFRPNWLEQFDWLKYDEEKNYMYCAFCRRWSNDIPDIRTSFVEGNSNFRLEIVNHHDKCKAHRLCKEREQRELELTQMETDQDRGGGAT</sequence>
<feature type="compositionally biased region" description="Basic and acidic residues" evidence="3">
    <location>
        <begin position="326"/>
        <end position="342"/>
    </location>
</feature>
<feature type="compositionally biased region" description="Low complexity" evidence="3">
    <location>
        <begin position="430"/>
        <end position="467"/>
    </location>
</feature>
<evidence type="ECO:0000313" key="5">
    <source>
        <dbReference type="EnsemblMetazoa" id="AAEL024283-PE"/>
    </source>
</evidence>
<dbReference type="EnsemblMetazoa" id="AAEL024283-RO">
    <property type="protein sequence ID" value="AAEL024283-PO"/>
    <property type="gene ID" value="AAEL024283"/>
</dbReference>
<dbReference type="EnsemblMetazoa" id="AAEL024283-RE">
    <property type="protein sequence ID" value="AAEL024283-PE"/>
    <property type="gene ID" value="AAEL024283"/>
</dbReference>
<name>A0A6I8U408_AEDAE</name>
<feature type="compositionally biased region" description="Basic and acidic residues" evidence="3">
    <location>
        <begin position="220"/>
        <end position="245"/>
    </location>
</feature>
<dbReference type="CDD" id="cd18315">
    <property type="entry name" value="BTB_POZ_BAB-like"/>
    <property type="match status" value="1"/>
</dbReference>
<dbReference type="PANTHER" id="PTHR23110:SF107">
    <property type="entry name" value="SEX DETERMINATION PROTEIN FRUITLESS"/>
    <property type="match status" value="1"/>
</dbReference>
<reference evidence="5 6" key="1">
    <citation type="submission" date="2017-06" db="EMBL/GenBank/DDBJ databases">
        <title>Aedes aegypti genome working group (AGWG) sequencing and assembly.</title>
        <authorList>
            <consortium name="Aedes aegypti Genome Working Group (AGWG)"/>
            <person name="Matthews B.J."/>
        </authorList>
    </citation>
    <scope>NUCLEOTIDE SEQUENCE [LARGE SCALE GENOMIC DNA]</scope>
    <source>
        <strain evidence="5 6">LVP_AGWG</strain>
    </source>
</reference>
<evidence type="ECO:0000256" key="3">
    <source>
        <dbReference type="SAM" id="MobiDB-lite"/>
    </source>
</evidence>
<dbReference type="InterPro" id="IPR006580">
    <property type="entry name" value="Znf_TTF"/>
</dbReference>
<dbReference type="FunFam" id="3.30.710.10:FF:000138">
    <property type="entry name" value="Fruitless, isoform N"/>
    <property type="match status" value="1"/>
</dbReference>
<keyword evidence="6" id="KW-1185">Reference proteome</keyword>
<evidence type="ECO:0000259" key="4">
    <source>
        <dbReference type="PROSITE" id="PS50097"/>
    </source>
</evidence>
<feature type="compositionally biased region" description="Polar residues" evidence="3">
    <location>
        <begin position="350"/>
        <end position="361"/>
    </location>
</feature>
<feature type="region of interest" description="Disordered" evidence="3">
    <location>
        <begin position="554"/>
        <end position="615"/>
    </location>
</feature>
<accession>A0A6I8U408</accession>
<dbReference type="EnsemblMetazoa" id="AAEL024283-RS">
    <property type="protein sequence ID" value="AAEL024283-PS"/>
    <property type="gene ID" value="AAEL024283"/>
</dbReference>
<feature type="compositionally biased region" description="Polar residues" evidence="3">
    <location>
        <begin position="371"/>
        <end position="380"/>
    </location>
</feature>
<feature type="compositionally biased region" description="Polar residues" evidence="3">
    <location>
        <begin position="1"/>
        <end position="29"/>
    </location>
</feature>
<dbReference type="GO" id="GO:0005634">
    <property type="term" value="C:nucleus"/>
    <property type="evidence" value="ECO:0007669"/>
    <property type="project" value="UniProtKB-SubCell"/>
</dbReference>
<dbReference type="EnsemblMetazoa" id="AAEL024283-RG">
    <property type="protein sequence ID" value="AAEL024283-PG"/>
    <property type="gene ID" value="AAEL024283"/>
</dbReference>
<comment type="subcellular location">
    <subcellularLocation>
        <location evidence="1">Nucleus</location>
    </subcellularLocation>
</comment>
<dbReference type="InParanoid" id="A0A6I8U408"/>
<feature type="compositionally biased region" description="Basic and acidic residues" evidence="3">
    <location>
        <begin position="277"/>
        <end position="314"/>
    </location>
</feature>
<dbReference type="AlphaFoldDB" id="A0A6I8U408"/>
<dbReference type="SMART" id="SM00225">
    <property type="entry name" value="BTB"/>
    <property type="match status" value="1"/>
</dbReference>
<dbReference type="Gene3D" id="3.30.710.10">
    <property type="entry name" value="Potassium Channel Kv1.1, Chain A"/>
    <property type="match status" value="1"/>
</dbReference>
<feature type="region of interest" description="Disordered" evidence="3">
    <location>
        <begin position="1"/>
        <end position="37"/>
    </location>
</feature>
<proteinExistence type="predicted"/>
<dbReference type="EnsemblMetazoa" id="AAEL024283-RX">
    <property type="protein sequence ID" value="AAEL024283-PX"/>
    <property type="gene ID" value="AAEL024283"/>
</dbReference>
<feature type="compositionally biased region" description="Low complexity" evidence="3">
    <location>
        <begin position="555"/>
        <end position="576"/>
    </location>
</feature>
<dbReference type="PANTHER" id="PTHR23110">
    <property type="entry name" value="BTB DOMAIN TRANSCRIPTION FACTOR"/>
    <property type="match status" value="1"/>
</dbReference>
<evidence type="ECO:0000313" key="6">
    <source>
        <dbReference type="Proteomes" id="UP000008820"/>
    </source>
</evidence>
<feature type="region of interest" description="Disordered" evidence="3">
    <location>
        <begin position="218"/>
        <end position="467"/>
    </location>
</feature>
<organism evidence="5 6">
    <name type="scientific">Aedes aegypti</name>
    <name type="common">Yellowfever mosquito</name>
    <name type="synonym">Culex aegypti</name>
    <dbReference type="NCBI Taxonomy" id="7159"/>
    <lineage>
        <taxon>Eukaryota</taxon>
        <taxon>Metazoa</taxon>
        <taxon>Ecdysozoa</taxon>
        <taxon>Arthropoda</taxon>
        <taxon>Hexapoda</taxon>
        <taxon>Insecta</taxon>
        <taxon>Pterygota</taxon>
        <taxon>Neoptera</taxon>
        <taxon>Endopterygota</taxon>
        <taxon>Diptera</taxon>
        <taxon>Nematocera</taxon>
        <taxon>Culicoidea</taxon>
        <taxon>Culicidae</taxon>
        <taxon>Culicinae</taxon>
        <taxon>Aedini</taxon>
        <taxon>Aedes</taxon>
        <taxon>Stegomyia</taxon>
    </lineage>
</organism>
<dbReference type="SMR" id="A0A6I8U408"/>
<dbReference type="InterPro" id="IPR011333">
    <property type="entry name" value="SKP1/BTB/POZ_sf"/>
</dbReference>
<dbReference type="Pfam" id="PF25431">
    <property type="entry name" value="zf-C17orf113"/>
    <property type="match status" value="1"/>
</dbReference>
<feature type="compositionally biased region" description="Low complexity" evidence="3">
    <location>
        <begin position="253"/>
        <end position="272"/>
    </location>
</feature>
<dbReference type="OrthoDB" id="5560627at2759"/>
<dbReference type="Proteomes" id="UP000008820">
    <property type="component" value="Chromosome 1"/>
</dbReference>
<feature type="compositionally biased region" description="Polar residues" evidence="3">
    <location>
        <begin position="591"/>
        <end position="612"/>
    </location>
</feature>
<keyword evidence="2" id="KW-0539">Nucleus</keyword>
<dbReference type="InterPro" id="IPR057456">
    <property type="entry name" value="Znf_C17orf113"/>
</dbReference>
<dbReference type="SUPFAM" id="SSF54695">
    <property type="entry name" value="POZ domain"/>
    <property type="match status" value="1"/>
</dbReference>
<dbReference type="InterPro" id="IPR000210">
    <property type="entry name" value="BTB/POZ_dom"/>
</dbReference>
<gene>
    <name evidence="5" type="primary">5567734</name>
</gene>
<feature type="domain" description="BTB" evidence="4">
    <location>
        <begin position="133"/>
        <end position="198"/>
    </location>
</feature>
<evidence type="ECO:0000256" key="1">
    <source>
        <dbReference type="ARBA" id="ARBA00004123"/>
    </source>
</evidence>
<reference evidence="5" key="2">
    <citation type="submission" date="2020-05" db="UniProtKB">
        <authorList>
            <consortium name="EnsemblMetazoa"/>
        </authorList>
    </citation>
    <scope>IDENTIFICATION</scope>
    <source>
        <strain evidence="5">LVP_AGWG</strain>
    </source>
</reference>
<protein>
    <recommendedName>
        <fullName evidence="4">BTB domain-containing protein</fullName>
    </recommendedName>
</protein>
<dbReference type="InterPro" id="IPR051095">
    <property type="entry name" value="Dros_DevTransReg"/>
</dbReference>
<evidence type="ECO:0000256" key="2">
    <source>
        <dbReference type="ARBA" id="ARBA00023242"/>
    </source>
</evidence>
<dbReference type="Pfam" id="PF00651">
    <property type="entry name" value="BTB"/>
    <property type="match status" value="1"/>
</dbReference>